<organism evidence="1 2">
    <name type="scientific">Hygrophoropsis aurantiaca</name>
    <dbReference type="NCBI Taxonomy" id="72124"/>
    <lineage>
        <taxon>Eukaryota</taxon>
        <taxon>Fungi</taxon>
        <taxon>Dikarya</taxon>
        <taxon>Basidiomycota</taxon>
        <taxon>Agaricomycotina</taxon>
        <taxon>Agaricomycetes</taxon>
        <taxon>Agaricomycetidae</taxon>
        <taxon>Boletales</taxon>
        <taxon>Coniophorineae</taxon>
        <taxon>Hygrophoropsidaceae</taxon>
        <taxon>Hygrophoropsis</taxon>
    </lineage>
</organism>
<evidence type="ECO:0000313" key="1">
    <source>
        <dbReference type="EMBL" id="KAH7903973.1"/>
    </source>
</evidence>
<protein>
    <submittedName>
        <fullName evidence="1">Uncharacterized protein</fullName>
    </submittedName>
</protein>
<gene>
    <name evidence="1" type="ORF">BJ138DRAFT_50001</name>
</gene>
<evidence type="ECO:0000313" key="2">
    <source>
        <dbReference type="Proteomes" id="UP000790377"/>
    </source>
</evidence>
<dbReference type="EMBL" id="MU268670">
    <property type="protein sequence ID" value="KAH7903973.1"/>
    <property type="molecule type" value="Genomic_DNA"/>
</dbReference>
<keyword evidence="2" id="KW-1185">Reference proteome</keyword>
<name>A0ACB7ZUF8_9AGAM</name>
<proteinExistence type="predicted"/>
<accession>A0ACB7ZUF8</accession>
<reference evidence="1" key="1">
    <citation type="journal article" date="2021" name="New Phytol.">
        <title>Evolutionary innovations through gain and loss of genes in the ectomycorrhizal Boletales.</title>
        <authorList>
            <person name="Wu G."/>
            <person name="Miyauchi S."/>
            <person name="Morin E."/>
            <person name="Kuo A."/>
            <person name="Drula E."/>
            <person name="Varga T."/>
            <person name="Kohler A."/>
            <person name="Feng B."/>
            <person name="Cao Y."/>
            <person name="Lipzen A."/>
            <person name="Daum C."/>
            <person name="Hundley H."/>
            <person name="Pangilinan J."/>
            <person name="Johnson J."/>
            <person name="Barry K."/>
            <person name="LaButti K."/>
            <person name="Ng V."/>
            <person name="Ahrendt S."/>
            <person name="Min B."/>
            <person name="Choi I.G."/>
            <person name="Park H."/>
            <person name="Plett J.M."/>
            <person name="Magnuson J."/>
            <person name="Spatafora J.W."/>
            <person name="Nagy L.G."/>
            <person name="Henrissat B."/>
            <person name="Grigoriev I.V."/>
            <person name="Yang Z.L."/>
            <person name="Xu J."/>
            <person name="Martin F.M."/>
        </authorList>
    </citation>
    <scope>NUCLEOTIDE SEQUENCE</scope>
    <source>
        <strain evidence="1">ATCC 28755</strain>
    </source>
</reference>
<comment type="caution">
    <text evidence="1">The sequence shown here is derived from an EMBL/GenBank/DDBJ whole genome shotgun (WGS) entry which is preliminary data.</text>
</comment>
<dbReference type="Proteomes" id="UP000790377">
    <property type="component" value="Unassembled WGS sequence"/>
</dbReference>
<sequence>MEYTPIFRSATTTPCDINEAGLRLNTQWEHPIAERVTGLILGTACDKPMLVNIPIRPSRAVAVDYWLPLTRGYMEHPPECNEIRTRKFDPFPCQLPHDYLYFFFDQTLENPVNRCIAVSARHQAARAFYGDVVVVKRDAFDRVVDMEESDIRLVSSMAIILSTVG</sequence>